<dbReference type="EMBL" id="JAJPWV010000005">
    <property type="protein sequence ID" value="MCD8742177.1"/>
    <property type="molecule type" value="Genomic_DNA"/>
</dbReference>
<sequence>MTLTNNIKTSIIVALLSLTSCQKVLDIDAPVNERPSGVVFSSDENAKAALSGAYSRLGATQTYGTNLTLITGLAADELTTSSPAVRFVQLQNNTYDAINNGYIRDAWDESYSSLYRFNAIIAGLSGANGVTPATAQQMLGEAKAMRAYILMHLVELYGDVPLILTTNVQETANLPRTPAAQVWQQIITDLTEAKAALADAYVTNNGSAQRMQVNKSGAAALLAKAYLATGQYELAVSNASEVIGNTTLYGLLPGTQLGDIFLANSREAILQFGSAFDETTGYAGEGGLFIPSSFTFAMNFSLADGLLNAFEDNDRRRTAWVRSYTLNNVTTNQPFKYQNVDQDASTASGRVESTMAIRLAEIYLVRAEANARLSNAGQTVADLNALRTRAGLNPLPTTVNLLNAVAQERRVEMFCERGDRWFTLKRTGTVNQVIGALKPTWKNTAQVFPLPQSAIDANPNLVQNPGYR</sequence>
<comment type="caution">
    <text evidence="8">The sequence shown here is derived from an EMBL/GenBank/DDBJ whole genome shotgun (WGS) entry which is preliminary data.</text>
</comment>
<accession>A0ABS8U6C3</accession>
<keyword evidence="9" id="KW-1185">Reference proteome</keyword>
<evidence type="ECO:0000313" key="8">
    <source>
        <dbReference type="EMBL" id="MCD8742177.1"/>
    </source>
</evidence>
<dbReference type="InterPro" id="IPR011990">
    <property type="entry name" value="TPR-like_helical_dom_sf"/>
</dbReference>
<dbReference type="Gene3D" id="1.25.40.390">
    <property type="match status" value="1"/>
</dbReference>
<evidence type="ECO:0000256" key="3">
    <source>
        <dbReference type="ARBA" id="ARBA00022729"/>
    </source>
</evidence>
<keyword evidence="3" id="KW-0732">Signal</keyword>
<feature type="domain" description="RagB/SusD" evidence="6">
    <location>
        <begin position="321"/>
        <end position="467"/>
    </location>
</feature>
<dbReference type="CDD" id="cd08977">
    <property type="entry name" value="SusD"/>
    <property type="match status" value="1"/>
</dbReference>
<proteinExistence type="inferred from homology"/>
<evidence type="ECO:0000256" key="5">
    <source>
        <dbReference type="ARBA" id="ARBA00023237"/>
    </source>
</evidence>
<keyword evidence="4" id="KW-0472">Membrane</keyword>
<dbReference type="InterPro" id="IPR033985">
    <property type="entry name" value="SusD-like_N"/>
</dbReference>
<evidence type="ECO:0000256" key="4">
    <source>
        <dbReference type="ARBA" id="ARBA00023136"/>
    </source>
</evidence>
<feature type="domain" description="SusD-like N-terminal" evidence="7">
    <location>
        <begin position="83"/>
        <end position="227"/>
    </location>
</feature>
<evidence type="ECO:0000256" key="1">
    <source>
        <dbReference type="ARBA" id="ARBA00004442"/>
    </source>
</evidence>
<evidence type="ECO:0000256" key="2">
    <source>
        <dbReference type="ARBA" id="ARBA00006275"/>
    </source>
</evidence>
<evidence type="ECO:0000313" key="9">
    <source>
        <dbReference type="Proteomes" id="UP001199919"/>
    </source>
</evidence>
<dbReference type="InterPro" id="IPR012944">
    <property type="entry name" value="SusD_RagB_dom"/>
</dbReference>
<dbReference type="Proteomes" id="UP001199919">
    <property type="component" value="Unassembled WGS sequence"/>
</dbReference>
<dbReference type="Pfam" id="PF14322">
    <property type="entry name" value="SusD-like_3"/>
    <property type="match status" value="1"/>
</dbReference>
<reference evidence="8 9" key="1">
    <citation type="submission" date="2021-12" db="EMBL/GenBank/DDBJ databases">
        <title>Mucilaginibacter roseus genome.</title>
        <authorList>
            <person name="Ferreira J.R."/>
            <person name="Newman J.D."/>
        </authorList>
    </citation>
    <scope>NUCLEOTIDE SEQUENCE [LARGE SCALE GENOMIC DNA]</scope>
    <source>
        <strain evidence="8 9">LMG 28454</strain>
    </source>
</reference>
<keyword evidence="5" id="KW-0998">Cell outer membrane</keyword>
<comment type="subcellular location">
    <subcellularLocation>
        <location evidence="1">Cell outer membrane</location>
    </subcellularLocation>
</comment>
<protein>
    <submittedName>
        <fullName evidence="8">RagB/SusD family nutrient uptake outer membrane protein</fullName>
    </submittedName>
</protein>
<name>A0ABS8U6C3_9SPHI</name>
<dbReference type="SUPFAM" id="SSF48452">
    <property type="entry name" value="TPR-like"/>
    <property type="match status" value="1"/>
</dbReference>
<evidence type="ECO:0000259" key="7">
    <source>
        <dbReference type="Pfam" id="PF14322"/>
    </source>
</evidence>
<organism evidence="8 9">
    <name type="scientific">Mucilaginibacter roseus</name>
    <dbReference type="NCBI Taxonomy" id="1528868"/>
    <lineage>
        <taxon>Bacteria</taxon>
        <taxon>Pseudomonadati</taxon>
        <taxon>Bacteroidota</taxon>
        <taxon>Sphingobacteriia</taxon>
        <taxon>Sphingobacteriales</taxon>
        <taxon>Sphingobacteriaceae</taxon>
        <taxon>Mucilaginibacter</taxon>
    </lineage>
</organism>
<dbReference type="Pfam" id="PF07980">
    <property type="entry name" value="SusD_RagB"/>
    <property type="match status" value="1"/>
</dbReference>
<comment type="similarity">
    <text evidence="2">Belongs to the SusD family.</text>
</comment>
<gene>
    <name evidence="8" type="ORF">LT679_16315</name>
</gene>
<evidence type="ECO:0000259" key="6">
    <source>
        <dbReference type="Pfam" id="PF07980"/>
    </source>
</evidence>
<dbReference type="RefSeq" id="WP_232178736.1">
    <property type="nucleotide sequence ID" value="NZ_JAJPWV010000005.1"/>
</dbReference>